<organism evidence="2 3">
    <name type="scientific">Paenochrobactrum gallinarii</name>
    <dbReference type="NCBI Taxonomy" id="643673"/>
    <lineage>
        <taxon>Bacteria</taxon>
        <taxon>Pseudomonadati</taxon>
        <taxon>Pseudomonadota</taxon>
        <taxon>Alphaproteobacteria</taxon>
        <taxon>Hyphomicrobiales</taxon>
        <taxon>Brucellaceae</taxon>
        <taxon>Paenochrobactrum</taxon>
    </lineage>
</organism>
<accession>A0A841LTT0</accession>
<sequence length="291" mass="32249">MRTISPQLESHLQGVVTNHCFVWIIRCSNQQILGFTDHDLPLVVKSIKCEPQSGMNSSEAHSKLGLSISGSEIEGALVSDRIREEDIENGIYDDAVVETYLVNWNEPAEQLFLQSWTIGKITRSGVKFVAEIKGAAAAYDKIHGRRILRQCDAELGDQRCGILSRDPRYHAHGVVVAVDGADMEVSGLENYAADWFLHGSFTWTHGRNINAKSKVTLQRSDLIRLRDEPVFAVEAGDEFEILAGCDKSFSTCKAKFTNSVNFRGFPHLPGNDAAYSYINKDMNFDGGALVP</sequence>
<dbReference type="RefSeq" id="WP_184220376.1">
    <property type="nucleotide sequence ID" value="NZ_JACIIU010000002.1"/>
</dbReference>
<keyword evidence="3" id="KW-1185">Reference proteome</keyword>
<proteinExistence type="predicted"/>
<name>A0A841LTT0_9HYPH</name>
<dbReference type="NCBIfam" id="TIGR02218">
    <property type="entry name" value="phg_TIGR02218"/>
    <property type="match status" value="1"/>
</dbReference>
<dbReference type="EMBL" id="JACIIU010000002">
    <property type="protein sequence ID" value="MBB6260310.1"/>
    <property type="molecule type" value="Genomic_DNA"/>
</dbReference>
<dbReference type="InterPro" id="IPR018964">
    <property type="entry name" value="Phage_phiJL001_Gp84_C"/>
</dbReference>
<dbReference type="AlphaFoldDB" id="A0A841LTT0"/>
<dbReference type="Proteomes" id="UP000555393">
    <property type="component" value="Unassembled WGS sequence"/>
</dbReference>
<reference evidence="2 3" key="1">
    <citation type="submission" date="2020-08" db="EMBL/GenBank/DDBJ databases">
        <title>Genomic Encyclopedia of Type Strains, Phase IV (KMG-IV): sequencing the most valuable type-strain genomes for metagenomic binning, comparative biology and taxonomic classification.</title>
        <authorList>
            <person name="Goeker M."/>
        </authorList>
    </citation>
    <scope>NUCLEOTIDE SEQUENCE [LARGE SCALE GENOMIC DNA]</scope>
    <source>
        <strain evidence="2 3">DSM 22336</strain>
    </source>
</reference>
<evidence type="ECO:0000313" key="3">
    <source>
        <dbReference type="Proteomes" id="UP000555393"/>
    </source>
</evidence>
<gene>
    <name evidence="2" type="ORF">FHS77_000834</name>
</gene>
<evidence type="ECO:0000313" key="2">
    <source>
        <dbReference type="EMBL" id="MBB6260310.1"/>
    </source>
</evidence>
<dbReference type="Pfam" id="PF09931">
    <property type="entry name" value="Phage_phiJL001_Gp84_N"/>
    <property type="match status" value="1"/>
</dbReference>
<dbReference type="InterPro" id="IPR011928">
    <property type="entry name" value="Phage_phiJL001_Gp84"/>
</dbReference>
<feature type="domain" description="Bacteriophage phiJL001 Gp84 C-terminal" evidence="1">
    <location>
        <begin position="194"/>
        <end position="272"/>
    </location>
</feature>
<protein>
    <submittedName>
        <fullName evidence="2">Putative phage protein (TIGR02218 family)</fullName>
    </submittedName>
</protein>
<comment type="caution">
    <text evidence="2">The sequence shown here is derived from an EMBL/GenBank/DDBJ whole genome shotgun (WGS) entry which is preliminary data.</text>
</comment>
<evidence type="ECO:0000259" key="1">
    <source>
        <dbReference type="Pfam" id="PF09356"/>
    </source>
</evidence>
<dbReference type="Pfam" id="PF09356">
    <property type="entry name" value="Phage_BR0599"/>
    <property type="match status" value="1"/>
</dbReference>